<dbReference type="eggNOG" id="ENOG5034344">
    <property type="taxonomic scope" value="Bacteria"/>
</dbReference>
<dbReference type="RefSeq" id="WP_034527673.1">
    <property type="nucleotide sequence ID" value="NZ_JGZP01000011.1"/>
</dbReference>
<reference evidence="1 2" key="1">
    <citation type="submission" date="2014-03" db="EMBL/GenBank/DDBJ databases">
        <title>Genomics of Bifidobacteria.</title>
        <authorList>
            <person name="Ventura M."/>
            <person name="Milani C."/>
            <person name="Lugli G.A."/>
        </authorList>
    </citation>
    <scope>NUCLEOTIDE SEQUENCE [LARGE SCALE GENOMIC DNA]</scope>
    <source>
        <strain evidence="1 2">DSM 23968</strain>
    </source>
</reference>
<dbReference type="EMBL" id="JGZP01000011">
    <property type="protein sequence ID" value="KFI97856.1"/>
    <property type="molecule type" value="Genomic_DNA"/>
</dbReference>
<dbReference type="InterPro" id="IPR035069">
    <property type="entry name" value="TTHA1013/TTHA0281-like"/>
</dbReference>
<sequence length="125" mass="13535">MSDPVNATAVCRRADGWWAVEVPEIPGLFTQARRLDQVEATVRDAADLLGVDVGDVTIDPQLDETTQRMVDDLFAKRDAARKAQEEASRLARSTVATLRGEGLTVRDVATVTGVSLQRVSALQDA</sequence>
<name>A0A087DQQ6_9BIFI</name>
<protein>
    <submittedName>
        <fullName evidence="1">Phage transcriptional regulator</fullName>
    </submittedName>
</protein>
<dbReference type="Proteomes" id="UP000029004">
    <property type="component" value="Unassembled WGS sequence"/>
</dbReference>
<evidence type="ECO:0000313" key="2">
    <source>
        <dbReference type="Proteomes" id="UP000029004"/>
    </source>
</evidence>
<gene>
    <name evidence="1" type="ORF">BSTEL_0667</name>
</gene>
<organism evidence="1 2">
    <name type="scientific">Bifidobacterium stellenboschense</name>
    <dbReference type="NCBI Taxonomy" id="762211"/>
    <lineage>
        <taxon>Bacteria</taxon>
        <taxon>Bacillati</taxon>
        <taxon>Actinomycetota</taxon>
        <taxon>Actinomycetes</taxon>
        <taxon>Bifidobacteriales</taxon>
        <taxon>Bifidobacteriaceae</taxon>
        <taxon>Bifidobacterium</taxon>
    </lineage>
</organism>
<comment type="caution">
    <text evidence="1">The sequence shown here is derived from an EMBL/GenBank/DDBJ whole genome shotgun (WGS) entry which is preliminary data.</text>
</comment>
<dbReference type="SUPFAM" id="SSF143100">
    <property type="entry name" value="TTHA1013/TTHA0281-like"/>
    <property type="match status" value="1"/>
</dbReference>
<keyword evidence="2" id="KW-1185">Reference proteome</keyword>
<proteinExistence type="predicted"/>
<dbReference type="AlphaFoldDB" id="A0A087DQQ6"/>
<dbReference type="OrthoDB" id="5772641at2"/>
<evidence type="ECO:0000313" key="1">
    <source>
        <dbReference type="EMBL" id="KFI97856.1"/>
    </source>
</evidence>
<accession>A0A087DQQ6</accession>